<dbReference type="GO" id="GO:0008146">
    <property type="term" value="F:sulfotransferase activity"/>
    <property type="evidence" value="ECO:0007669"/>
    <property type="project" value="InterPro"/>
</dbReference>
<dbReference type="RefSeq" id="WP_009451131.1">
    <property type="nucleotide sequence ID" value="NZ_AMSI01000010.1"/>
</dbReference>
<dbReference type="Pfam" id="PF03567">
    <property type="entry name" value="Sulfotransfer_2"/>
    <property type="match status" value="1"/>
</dbReference>
<reference evidence="1 2" key="1">
    <citation type="journal article" date="2012" name="J. Bacteriol.">
        <title>Genome Sequence of Nitratireductor indicus Type Strain C115.</title>
        <authorList>
            <person name="Lai Q."/>
            <person name="Li G."/>
            <person name="Yu Z."/>
            <person name="Shao Z."/>
        </authorList>
    </citation>
    <scope>NUCLEOTIDE SEQUENCE [LARGE SCALE GENOMIC DNA]</scope>
    <source>
        <strain evidence="1 2">C115</strain>
    </source>
</reference>
<evidence type="ECO:0000313" key="1">
    <source>
        <dbReference type="EMBL" id="EKF41478.1"/>
    </source>
</evidence>
<proteinExistence type="predicted"/>
<dbReference type="PATRIC" id="fig|1231190.3.peg.3058"/>
<name>K2N1Y3_9HYPH</name>
<organism evidence="1 2">
    <name type="scientific">Nitratireductor indicus C115</name>
    <dbReference type="NCBI Taxonomy" id="1231190"/>
    <lineage>
        <taxon>Bacteria</taxon>
        <taxon>Pseudomonadati</taxon>
        <taxon>Pseudomonadota</taxon>
        <taxon>Alphaproteobacteria</taxon>
        <taxon>Hyphomicrobiales</taxon>
        <taxon>Phyllobacteriaceae</taxon>
        <taxon>Nitratireductor</taxon>
    </lineage>
</organism>
<dbReference type="GO" id="GO:0016020">
    <property type="term" value="C:membrane"/>
    <property type="evidence" value="ECO:0007669"/>
    <property type="project" value="InterPro"/>
</dbReference>
<dbReference type="InterPro" id="IPR005331">
    <property type="entry name" value="Sulfotransferase"/>
</dbReference>
<gene>
    <name evidence="1" type="ORF">NA8A_14746</name>
</gene>
<accession>K2N1Y3</accession>
<evidence type="ECO:0000313" key="2">
    <source>
        <dbReference type="Proteomes" id="UP000007374"/>
    </source>
</evidence>
<comment type="caution">
    <text evidence="1">The sequence shown here is derived from an EMBL/GenBank/DDBJ whole genome shotgun (WGS) entry which is preliminary data.</text>
</comment>
<dbReference type="Proteomes" id="UP000007374">
    <property type="component" value="Unassembled WGS sequence"/>
</dbReference>
<sequence length="290" mass="33126">MSVRFARAGEEIEGERFLAKATAPWDYRLFLAEKFAKQGAPAIIPNAFGSWFRSLAALKQAGVNEATIMIPRDQNFLATPNRTAVIVEEFKVIFLPIYKCGTSSWRALVHANCSEFSDRDASDSTSLNRTINPQDEQFGTYEKFTFVRQPMDRFGSFFRDKLLAEDGTPNHEHFIIPISVLMGQKISAHAAAEFIASIPPEYCDPHYKPQWLTIKHRKTIFPDHIFRLSDSHRLSEIGVPHKFPTKLSTASRKDAYKEDPTLQDAETVIRGYYPRDYRLWRDSEAKADVS</sequence>
<dbReference type="STRING" id="721133.SAMN05216176_11011"/>
<protein>
    <recommendedName>
        <fullName evidence="3">Sulfotransferase family protein</fullName>
    </recommendedName>
</protein>
<dbReference type="EMBL" id="AMSI01000010">
    <property type="protein sequence ID" value="EKF41478.1"/>
    <property type="molecule type" value="Genomic_DNA"/>
</dbReference>
<keyword evidence="2" id="KW-1185">Reference proteome</keyword>
<dbReference type="AlphaFoldDB" id="K2N1Y3"/>
<evidence type="ECO:0008006" key="3">
    <source>
        <dbReference type="Google" id="ProtNLM"/>
    </source>
</evidence>